<name>A0A1P8WS16_9PLAN</name>
<dbReference type="PROSITE" id="PS50151">
    <property type="entry name" value="UVR"/>
    <property type="match status" value="1"/>
</dbReference>
<dbReference type="GO" id="GO:0008270">
    <property type="term" value="F:zinc ion binding"/>
    <property type="evidence" value="ECO:0007669"/>
    <property type="project" value="TreeGrafter"/>
</dbReference>
<dbReference type="STRING" id="1891926.Fuma_06523"/>
<dbReference type="KEGG" id="fmr:Fuma_06523"/>
<dbReference type="GO" id="GO:1990170">
    <property type="term" value="P:stress response to cadmium ion"/>
    <property type="evidence" value="ECO:0007669"/>
    <property type="project" value="TreeGrafter"/>
</dbReference>
<dbReference type="GO" id="GO:0005507">
    <property type="term" value="F:copper ion binding"/>
    <property type="evidence" value="ECO:0007669"/>
    <property type="project" value="TreeGrafter"/>
</dbReference>
<dbReference type="InterPro" id="IPR025542">
    <property type="entry name" value="YacH"/>
</dbReference>
<protein>
    <recommendedName>
        <fullName evidence="1">UVR domain-containing protein</fullName>
    </recommendedName>
</protein>
<dbReference type="GO" id="GO:0050897">
    <property type="term" value="F:cobalt ion binding"/>
    <property type="evidence" value="ECO:0007669"/>
    <property type="project" value="TreeGrafter"/>
</dbReference>
<dbReference type="OrthoDB" id="9788704at2"/>
<evidence type="ECO:0000313" key="3">
    <source>
        <dbReference type="Proteomes" id="UP000187735"/>
    </source>
</evidence>
<dbReference type="EMBL" id="CP017641">
    <property type="protein sequence ID" value="APZ96849.1"/>
    <property type="molecule type" value="Genomic_DNA"/>
</dbReference>
<feature type="domain" description="UVR" evidence="1">
    <location>
        <begin position="128"/>
        <end position="163"/>
    </location>
</feature>
<sequence length="177" mass="19609">MKKCRRCSKPATLHITEIHEGNAVAIHLCESCAREYLEDSEDDTISSPAAELAAKLEALVSEDSDTPSPVCPNCQISFNEFREQGRLGCPCCYDEFRTDLLPLLENIHEQVNHVGKRPLRNPGQSEDHSRLIHLRANLRDAVNCEDYEAAAQLRDQIAEIEGDLHGDSAASPRSAEG</sequence>
<dbReference type="Pfam" id="PF02151">
    <property type="entry name" value="UVR"/>
    <property type="match status" value="1"/>
</dbReference>
<organism evidence="2 3">
    <name type="scientific">Fuerstiella marisgermanici</name>
    <dbReference type="NCBI Taxonomy" id="1891926"/>
    <lineage>
        <taxon>Bacteria</taxon>
        <taxon>Pseudomonadati</taxon>
        <taxon>Planctomycetota</taxon>
        <taxon>Planctomycetia</taxon>
        <taxon>Planctomycetales</taxon>
        <taxon>Planctomycetaceae</taxon>
        <taxon>Fuerstiella</taxon>
    </lineage>
</organism>
<dbReference type="GO" id="GO:1990169">
    <property type="term" value="P:stress response to copper ion"/>
    <property type="evidence" value="ECO:0007669"/>
    <property type="project" value="TreeGrafter"/>
</dbReference>
<evidence type="ECO:0000313" key="2">
    <source>
        <dbReference type="EMBL" id="APZ96849.1"/>
    </source>
</evidence>
<keyword evidence="3" id="KW-1185">Reference proteome</keyword>
<dbReference type="PIRSF" id="PIRSF015034">
    <property type="entry name" value="YacH"/>
    <property type="match status" value="1"/>
</dbReference>
<dbReference type="AlphaFoldDB" id="A0A1P8WS16"/>
<dbReference type="GO" id="GO:0046870">
    <property type="term" value="F:cadmium ion binding"/>
    <property type="evidence" value="ECO:0007669"/>
    <property type="project" value="TreeGrafter"/>
</dbReference>
<dbReference type="Proteomes" id="UP000187735">
    <property type="component" value="Chromosome"/>
</dbReference>
<proteinExistence type="predicted"/>
<evidence type="ECO:0000259" key="1">
    <source>
        <dbReference type="PROSITE" id="PS50151"/>
    </source>
</evidence>
<dbReference type="PANTHER" id="PTHR38430">
    <property type="entry name" value="PROTEIN-ARGININE KINASE ACTIVATOR PROTEIN"/>
    <property type="match status" value="1"/>
</dbReference>
<gene>
    <name evidence="2" type="ORF">Fuma_06523</name>
</gene>
<dbReference type="PANTHER" id="PTHR38430:SF1">
    <property type="entry name" value="PROTEIN-ARGININE KINASE ACTIVATOR PROTEIN"/>
    <property type="match status" value="1"/>
</dbReference>
<reference evidence="2 3" key="1">
    <citation type="journal article" date="2016" name="Front. Microbiol.">
        <title>Fuerstia marisgermanicae gen. nov., sp. nov., an Unusual Member of the Phylum Planctomycetes from the German Wadden Sea.</title>
        <authorList>
            <person name="Kohn T."/>
            <person name="Heuer A."/>
            <person name="Jogler M."/>
            <person name="Vollmers J."/>
            <person name="Boedeker C."/>
            <person name="Bunk B."/>
            <person name="Rast P."/>
            <person name="Borchert D."/>
            <person name="Glockner I."/>
            <person name="Freese H.M."/>
            <person name="Klenk H.P."/>
            <person name="Overmann J."/>
            <person name="Kaster A.K."/>
            <person name="Rohde M."/>
            <person name="Wiegand S."/>
            <person name="Jogler C."/>
        </authorList>
    </citation>
    <scope>NUCLEOTIDE SEQUENCE [LARGE SCALE GENOMIC DNA]</scope>
    <source>
        <strain evidence="2 3">NH11</strain>
    </source>
</reference>
<dbReference type="InterPro" id="IPR001943">
    <property type="entry name" value="UVR_dom"/>
</dbReference>
<dbReference type="RefSeq" id="WP_077027821.1">
    <property type="nucleotide sequence ID" value="NZ_CP017641.1"/>
</dbReference>
<accession>A0A1P8WS16</accession>